<dbReference type="Proteomes" id="UP001146351">
    <property type="component" value="Unassembled WGS sequence"/>
</dbReference>
<keyword evidence="2" id="KW-1185">Reference proteome</keyword>
<proteinExistence type="predicted"/>
<dbReference type="AlphaFoldDB" id="A0A9W9IHC6"/>
<dbReference type="Gene3D" id="1.10.510.10">
    <property type="entry name" value="Transferase(Phosphotransferase) domain 1"/>
    <property type="match status" value="1"/>
</dbReference>
<dbReference type="PANTHER" id="PTHR11909">
    <property type="entry name" value="CASEIN KINASE-RELATED"/>
    <property type="match status" value="1"/>
</dbReference>
<name>A0A9W9IHC6_9EURO</name>
<evidence type="ECO:0008006" key="3">
    <source>
        <dbReference type="Google" id="ProtNLM"/>
    </source>
</evidence>
<accession>A0A9W9IHC6</accession>
<dbReference type="InterPro" id="IPR011009">
    <property type="entry name" value="Kinase-like_dom_sf"/>
</dbReference>
<dbReference type="EMBL" id="JAPQKO010000002">
    <property type="protein sequence ID" value="KAJ5178964.1"/>
    <property type="molecule type" value="Genomic_DNA"/>
</dbReference>
<dbReference type="InterPro" id="IPR050235">
    <property type="entry name" value="CK1_Ser-Thr_kinase"/>
</dbReference>
<comment type="caution">
    <text evidence="1">The sequence shown here is derived from an EMBL/GenBank/DDBJ whole genome shotgun (WGS) entry which is preliminary data.</text>
</comment>
<gene>
    <name evidence="1" type="ORF">N7492_002174</name>
</gene>
<reference evidence="1" key="1">
    <citation type="submission" date="2022-11" db="EMBL/GenBank/DDBJ databases">
        <authorList>
            <person name="Petersen C."/>
        </authorList>
    </citation>
    <scope>NUCLEOTIDE SEQUENCE</scope>
    <source>
        <strain evidence="1">IBT 21917</strain>
    </source>
</reference>
<sequence length="400" mass="45403">MASAFEVVGPFIVDKWTEHNVIGVEIFSIKTTRANVNLLSEARKLSALAGGIGFPNICSLGKVDGHMAILTDDVGDSLETLFDKCGRYFDMPILLEFACQLISRLEWMHKRHISHGSLQPSSLTIGAASWQTPQITISHFGHGDPVQFLPQMDLEAVGDILLYLATGSVPWDTLKACERSEIELPHTLGAYFSAIRSRDLNPADYVILRNIFDSARQSLEKKLFGGMGVFQQEIPTLKNLSSRSTGDLFERLGLRLSGVGETVSRVAKGSLTLGQARSISQRLDEILVIYMALLVRDEPSTTPPKYSMSAYHLPNRLWRDMRWYLCISSCFSPSFQFQISLRIYKFVGVLLEINPMYNKYWTRYLSELSHTMESLDMRSSFSWRQAWIYWKDCANYLKRR</sequence>
<evidence type="ECO:0000313" key="1">
    <source>
        <dbReference type="EMBL" id="KAJ5178964.1"/>
    </source>
</evidence>
<reference evidence="1" key="2">
    <citation type="journal article" date="2023" name="IMA Fungus">
        <title>Comparative genomic study of the Penicillium genus elucidates a diverse pangenome and 15 lateral gene transfer events.</title>
        <authorList>
            <person name="Petersen C."/>
            <person name="Sorensen T."/>
            <person name="Nielsen M.R."/>
            <person name="Sondergaard T.E."/>
            <person name="Sorensen J.L."/>
            <person name="Fitzpatrick D.A."/>
            <person name="Frisvad J.C."/>
            <person name="Nielsen K.L."/>
        </authorList>
    </citation>
    <scope>NUCLEOTIDE SEQUENCE</scope>
    <source>
        <strain evidence="1">IBT 21917</strain>
    </source>
</reference>
<evidence type="ECO:0000313" key="2">
    <source>
        <dbReference type="Proteomes" id="UP001146351"/>
    </source>
</evidence>
<protein>
    <recommendedName>
        <fullName evidence="3">Protein kinase domain-containing protein</fullName>
    </recommendedName>
</protein>
<organism evidence="1 2">
    <name type="scientific">Penicillium capsulatum</name>
    <dbReference type="NCBI Taxonomy" id="69766"/>
    <lineage>
        <taxon>Eukaryota</taxon>
        <taxon>Fungi</taxon>
        <taxon>Dikarya</taxon>
        <taxon>Ascomycota</taxon>
        <taxon>Pezizomycotina</taxon>
        <taxon>Eurotiomycetes</taxon>
        <taxon>Eurotiomycetidae</taxon>
        <taxon>Eurotiales</taxon>
        <taxon>Aspergillaceae</taxon>
        <taxon>Penicillium</taxon>
    </lineage>
</organism>
<dbReference type="SUPFAM" id="SSF56112">
    <property type="entry name" value="Protein kinase-like (PK-like)"/>
    <property type="match status" value="1"/>
</dbReference>
<dbReference type="OrthoDB" id="4496730at2759"/>